<dbReference type="Proteomes" id="UP001345963">
    <property type="component" value="Unassembled WGS sequence"/>
</dbReference>
<evidence type="ECO:0000256" key="1">
    <source>
        <dbReference type="SAM" id="Phobius"/>
    </source>
</evidence>
<keyword evidence="1" id="KW-1133">Transmembrane helix</keyword>
<organism evidence="2 3">
    <name type="scientific">Ataeniobius toweri</name>
    <dbReference type="NCBI Taxonomy" id="208326"/>
    <lineage>
        <taxon>Eukaryota</taxon>
        <taxon>Metazoa</taxon>
        <taxon>Chordata</taxon>
        <taxon>Craniata</taxon>
        <taxon>Vertebrata</taxon>
        <taxon>Euteleostomi</taxon>
        <taxon>Actinopterygii</taxon>
        <taxon>Neopterygii</taxon>
        <taxon>Teleostei</taxon>
        <taxon>Neoteleostei</taxon>
        <taxon>Acanthomorphata</taxon>
        <taxon>Ovalentaria</taxon>
        <taxon>Atherinomorphae</taxon>
        <taxon>Cyprinodontiformes</taxon>
        <taxon>Goodeidae</taxon>
        <taxon>Ataeniobius</taxon>
    </lineage>
</organism>
<name>A0ABU7B4J0_9TELE</name>
<feature type="transmembrane region" description="Helical" evidence="1">
    <location>
        <begin position="6"/>
        <end position="23"/>
    </location>
</feature>
<keyword evidence="1" id="KW-0812">Transmembrane</keyword>
<evidence type="ECO:0000313" key="2">
    <source>
        <dbReference type="EMBL" id="MED6244724.1"/>
    </source>
</evidence>
<accession>A0ABU7B4J0</accession>
<protein>
    <submittedName>
        <fullName evidence="2">Uncharacterized protein</fullName>
    </submittedName>
</protein>
<comment type="caution">
    <text evidence="2">The sequence shown here is derived from an EMBL/GenBank/DDBJ whole genome shotgun (WGS) entry which is preliminary data.</text>
</comment>
<keyword evidence="1" id="KW-0472">Membrane</keyword>
<reference evidence="2 3" key="1">
    <citation type="submission" date="2021-07" db="EMBL/GenBank/DDBJ databases">
        <authorList>
            <person name="Palmer J.M."/>
        </authorList>
    </citation>
    <scope>NUCLEOTIDE SEQUENCE [LARGE SCALE GENOMIC DNA]</scope>
    <source>
        <strain evidence="2 3">AT_MEX2019</strain>
        <tissue evidence="2">Muscle</tissue>
    </source>
</reference>
<sequence length="50" mass="5675">ESTRGTSLETAIVVINGALLVILQRLCENSHRKSVRWRRNPEVSGWKLSL</sequence>
<keyword evidence="3" id="KW-1185">Reference proteome</keyword>
<evidence type="ECO:0000313" key="3">
    <source>
        <dbReference type="Proteomes" id="UP001345963"/>
    </source>
</evidence>
<gene>
    <name evidence="2" type="ORF">ATANTOWER_022493</name>
</gene>
<proteinExistence type="predicted"/>
<feature type="non-terminal residue" evidence="2">
    <location>
        <position position="1"/>
    </location>
</feature>
<dbReference type="EMBL" id="JAHUTI010039830">
    <property type="protein sequence ID" value="MED6244724.1"/>
    <property type="molecule type" value="Genomic_DNA"/>
</dbReference>